<dbReference type="FunFam" id="2.60.34.10:FF:000002">
    <property type="entry name" value="Heat shock 70 kDa"/>
    <property type="match status" value="1"/>
</dbReference>
<dbReference type="InterPro" id="IPR013783">
    <property type="entry name" value="Ig-like_fold"/>
</dbReference>
<evidence type="ECO:0000259" key="14">
    <source>
        <dbReference type="PROSITE" id="PS50835"/>
    </source>
</evidence>
<dbReference type="PROSITE" id="PS00297">
    <property type="entry name" value="HSP70_1"/>
    <property type="match status" value="1"/>
</dbReference>
<keyword evidence="7 13" id="KW-1133">Transmembrane helix</keyword>
<keyword evidence="4" id="KW-0732">Signal</keyword>
<reference evidence="15 16" key="1">
    <citation type="submission" date="2018-07" db="EMBL/GenBank/DDBJ databases">
        <title>A high quality draft genome assembly of the barn swallow (H. rustica rustica).</title>
        <authorList>
            <person name="Formenti G."/>
            <person name="Chiara M."/>
            <person name="Poveda L."/>
            <person name="Francoijs K.-J."/>
            <person name="Bonisoli-Alquati A."/>
            <person name="Canova L."/>
            <person name="Gianfranceschi L."/>
            <person name="Horner D.S."/>
            <person name="Saino N."/>
        </authorList>
    </citation>
    <scope>NUCLEOTIDE SEQUENCE [LARGE SCALE GENOMIC DNA]</scope>
    <source>
        <strain evidence="15">Chelidonia</strain>
        <tissue evidence="15">Blood</tissue>
    </source>
</reference>
<dbReference type="GO" id="GO:0140662">
    <property type="term" value="F:ATP-dependent protein folding chaperone"/>
    <property type="evidence" value="ECO:0007669"/>
    <property type="project" value="InterPro"/>
</dbReference>
<keyword evidence="5" id="KW-0547">Nucleotide-binding</keyword>
<dbReference type="Gene3D" id="3.30.30.30">
    <property type="match status" value="1"/>
</dbReference>
<feature type="region of interest" description="Disordered" evidence="12">
    <location>
        <begin position="982"/>
        <end position="1014"/>
    </location>
</feature>
<dbReference type="FunFam" id="2.60.40.10:FF:000095">
    <property type="entry name" value="immunoglobulin superfamily member 11 isoform X1"/>
    <property type="match status" value="1"/>
</dbReference>
<dbReference type="SMART" id="SM00408">
    <property type="entry name" value="IGc2"/>
    <property type="match status" value="2"/>
</dbReference>
<dbReference type="FunFam" id="1.20.1270.10:FF:000003">
    <property type="entry name" value="heat shock cognate 71 kDa protein-like"/>
    <property type="match status" value="1"/>
</dbReference>
<feature type="compositionally biased region" description="Low complexity" evidence="12">
    <location>
        <begin position="281"/>
        <end position="307"/>
    </location>
</feature>
<dbReference type="InterPro" id="IPR029047">
    <property type="entry name" value="HSP70_peptide-bd_sf"/>
</dbReference>
<gene>
    <name evidence="15" type="ORF">DUI87_31564</name>
</gene>
<dbReference type="InterPro" id="IPR003599">
    <property type="entry name" value="Ig_sub"/>
</dbReference>
<dbReference type="CDD" id="cd20960">
    <property type="entry name" value="IgV_CAR_like"/>
    <property type="match status" value="1"/>
</dbReference>
<evidence type="ECO:0000256" key="3">
    <source>
        <dbReference type="ARBA" id="ARBA00022692"/>
    </source>
</evidence>
<comment type="caution">
    <text evidence="15">The sequence shown here is derived from an EMBL/GenBank/DDBJ whole genome shotgun (WGS) entry which is preliminary data.</text>
</comment>
<dbReference type="OrthoDB" id="9446970at2759"/>
<dbReference type="GO" id="GO:0005524">
    <property type="term" value="F:ATP binding"/>
    <property type="evidence" value="ECO:0007669"/>
    <property type="project" value="UniProtKB-KW"/>
</dbReference>
<feature type="compositionally biased region" description="Gly residues" evidence="12">
    <location>
        <begin position="984"/>
        <end position="1000"/>
    </location>
</feature>
<dbReference type="SUPFAM" id="SSF48726">
    <property type="entry name" value="Immunoglobulin"/>
    <property type="match status" value="2"/>
</dbReference>
<dbReference type="FunFam" id="3.90.640.10:FF:000134">
    <property type="entry name" value="Heat shock cognate 71 kDa protein"/>
    <property type="match status" value="1"/>
</dbReference>
<dbReference type="InterPro" id="IPR003598">
    <property type="entry name" value="Ig_sub2"/>
</dbReference>
<dbReference type="Pfam" id="PF00012">
    <property type="entry name" value="HSP70"/>
    <property type="match status" value="1"/>
</dbReference>
<organism evidence="15 16">
    <name type="scientific">Hirundo rustica rustica</name>
    <dbReference type="NCBI Taxonomy" id="333673"/>
    <lineage>
        <taxon>Eukaryota</taxon>
        <taxon>Metazoa</taxon>
        <taxon>Chordata</taxon>
        <taxon>Craniata</taxon>
        <taxon>Vertebrata</taxon>
        <taxon>Euteleostomi</taxon>
        <taxon>Archelosauria</taxon>
        <taxon>Archosauria</taxon>
        <taxon>Dinosauria</taxon>
        <taxon>Saurischia</taxon>
        <taxon>Theropoda</taxon>
        <taxon>Coelurosauria</taxon>
        <taxon>Aves</taxon>
        <taxon>Neognathae</taxon>
        <taxon>Neoaves</taxon>
        <taxon>Telluraves</taxon>
        <taxon>Australaves</taxon>
        <taxon>Passeriformes</taxon>
        <taxon>Sylvioidea</taxon>
        <taxon>Hirundinidae</taxon>
        <taxon>Hirundo</taxon>
    </lineage>
</organism>
<evidence type="ECO:0000256" key="9">
    <source>
        <dbReference type="ARBA" id="ARBA00023136"/>
    </source>
</evidence>
<dbReference type="FunFam" id="3.30.30.30:FF:000001">
    <property type="entry name" value="heat shock 70 kDa protein-like"/>
    <property type="match status" value="1"/>
</dbReference>
<evidence type="ECO:0000256" key="6">
    <source>
        <dbReference type="ARBA" id="ARBA00022840"/>
    </source>
</evidence>
<dbReference type="InterPro" id="IPR018181">
    <property type="entry name" value="Heat_shock_70_CS"/>
</dbReference>
<dbReference type="Gene3D" id="3.90.640.10">
    <property type="entry name" value="Actin, Chain A, domain 4"/>
    <property type="match status" value="1"/>
</dbReference>
<dbReference type="PROSITE" id="PS00329">
    <property type="entry name" value="HSP70_2"/>
    <property type="match status" value="1"/>
</dbReference>
<dbReference type="PROSITE" id="PS01036">
    <property type="entry name" value="HSP70_3"/>
    <property type="match status" value="1"/>
</dbReference>
<dbReference type="STRING" id="333673.A0A3M0ITR5"/>
<feature type="domain" description="Ig-like" evidence="14">
    <location>
        <begin position="128"/>
        <end position="217"/>
    </location>
</feature>
<dbReference type="InterPro" id="IPR036179">
    <property type="entry name" value="Ig-like_dom_sf"/>
</dbReference>
<dbReference type="Proteomes" id="UP000269221">
    <property type="component" value="Unassembled WGS sequence"/>
</dbReference>
<feature type="compositionally biased region" description="Basic and acidic residues" evidence="12">
    <location>
        <begin position="264"/>
        <end position="274"/>
    </location>
</feature>
<name>A0A3M0ITR5_HIRRU</name>
<dbReference type="Gene3D" id="2.60.34.10">
    <property type="entry name" value="Substrate Binding Domain Of DNAk, Chain A, domain 1"/>
    <property type="match status" value="1"/>
</dbReference>
<proteinExistence type="inferred from homology"/>
<protein>
    <recommendedName>
        <fullName evidence="14">Ig-like domain-containing protein</fullName>
    </recommendedName>
</protein>
<dbReference type="PROSITE" id="PS50835">
    <property type="entry name" value="IG_LIKE"/>
    <property type="match status" value="2"/>
</dbReference>
<dbReference type="InterPro" id="IPR007110">
    <property type="entry name" value="Ig-like_dom"/>
</dbReference>
<evidence type="ECO:0000256" key="7">
    <source>
        <dbReference type="ARBA" id="ARBA00022989"/>
    </source>
</evidence>
<dbReference type="PANTHER" id="PTHR19375">
    <property type="entry name" value="HEAT SHOCK PROTEIN 70KDA"/>
    <property type="match status" value="1"/>
</dbReference>
<comment type="subcellular location">
    <subcellularLocation>
        <location evidence="1">Membrane</location>
        <topology evidence="1">Single-pass type I membrane protein</topology>
    </subcellularLocation>
</comment>
<dbReference type="SUPFAM" id="SSF53067">
    <property type="entry name" value="Actin-like ATPase domain"/>
    <property type="match status" value="2"/>
</dbReference>
<feature type="region of interest" description="Disordered" evidence="12">
    <location>
        <begin position="255"/>
        <end position="342"/>
    </location>
</feature>
<keyword evidence="16" id="KW-1185">Reference proteome</keyword>
<comment type="similarity">
    <text evidence="2">Belongs to the heat shock protein 70 family.</text>
</comment>
<dbReference type="GO" id="GO:0016020">
    <property type="term" value="C:membrane"/>
    <property type="evidence" value="ECO:0007669"/>
    <property type="project" value="UniProtKB-SubCell"/>
</dbReference>
<keyword evidence="8" id="KW-0346">Stress response</keyword>
<dbReference type="AlphaFoldDB" id="A0A3M0ITR5"/>
<evidence type="ECO:0000256" key="5">
    <source>
        <dbReference type="ARBA" id="ARBA00022741"/>
    </source>
</evidence>
<dbReference type="Pfam" id="PF13927">
    <property type="entry name" value="Ig_3"/>
    <property type="match status" value="1"/>
</dbReference>
<dbReference type="FunFam" id="3.30.420.40:FF:000026">
    <property type="entry name" value="Heat shock protein 70"/>
    <property type="match status" value="1"/>
</dbReference>
<dbReference type="Gene3D" id="3.30.420.40">
    <property type="match status" value="2"/>
</dbReference>
<feature type="domain" description="Ig-like" evidence="14">
    <location>
        <begin position="2"/>
        <end position="118"/>
    </location>
</feature>
<keyword evidence="10" id="KW-1015">Disulfide bond</keyword>
<evidence type="ECO:0000256" key="12">
    <source>
        <dbReference type="SAM" id="MobiDB-lite"/>
    </source>
</evidence>
<evidence type="ECO:0000256" key="13">
    <source>
        <dbReference type="SAM" id="Phobius"/>
    </source>
</evidence>
<keyword evidence="6" id="KW-0067">ATP-binding</keyword>
<feature type="compositionally biased region" description="Basic and acidic residues" evidence="12">
    <location>
        <begin position="328"/>
        <end position="342"/>
    </location>
</feature>
<dbReference type="InterPro" id="IPR013106">
    <property type="entry name" value="Ig_V-set"/>
</dbReference>
<dbReference type="PRINTS" id="PR00301">
    <property type="entry name" value="HEATSHOCK70"/>
</dbReference>
<dbReference type="SMART" id="SM00406">
    <property type="entry name" value="IGv"/>
    <property type="match status" value="1"/>
</dbReference>
<feature type="transmembrane region" description="Helical" evidence="13">
    <location>
        <begin position="224"/>
        <end position="245"/>
    </location>
</feature>
<dbReference type="InterPro" id="IPR013126">
    <property type="entry name" value="Hsp_70_fam"/>
</dbReference>
<accession>A0A3M0ITR5</accession>
<evidence type="ECO:0000256" key="11">
    <source>
        <dbReference type="ARBA" id="ARBA00023319"/>
    </source>
</evidence>
<evidence type="ECO:0000256" key="8">
    <source>
        <dbReference type="ARBA" id="ARBA00023016"/>
    </source>
</evidence>
<keyword evidence="3 13" id="KW-0812">Transmembrane</keyword>
<dbReference type="FunFam" id="3.30.420.40:FF:000135">
    <property type="entry name" value="Heat shock cognate 71 kDa protein"/>
    <property type="match status" value="1"/>
</dbReference>
<sequence length="1014" mass="111331">MPASCSVWLCRAQTEFKRVAEENVTLPCHHRLGLLEQGSLDIEWLLHISETVQKAVITYSGGRVYDDLNEEQKGRVSFTSNFLAGDASLQIISLQSSDAGKYICKVKNAGQYEWARITLKVVEKPSKPKCWLEGEMLEGKELSLQCRSASGTAPISYRWQRISEEDERAEHLPPNSRVNISNPGQVVLKNLTQLSTGLYQCVATNEAGQESCALQVTVQHAQNISMIAGAVCGVVVGLSLLFLVVRLTIRRKEKKRYEEEEAPNEIREDAEAPKAHLVKPSSSSSGSRSSRSGSSSTRSTANSASRSQRTLSTEAAPHLTPPQPSQRQPDRKETEPKKVDHNIPARMGAPAVMVPAQSRAFQTVSPDKMSKGPAVGIDLGTTYSCVGVFQHGKVEIIANDQGNRTTPSYVAFTDTERLIGDAAKNQVAMNPTNTVFDAKRLIGRRFDDSVVQSDMKHWPFTVVNDAGRPKVQVEYKGETKSFYPEEISSMVLTKMKEIAEAYLGKTVTNAVVTVPAYFNDSQRQATKDAGTIAGLNVLRIINEPTAAAIAYGLDKKVGAERNVLIFDLGGGTFDVSILTIEDGIFEVKSTAGDTHLGGEDFDNRMVNHFIAEFKRKHKKDISENKRAVRRLRTACERAKRTLSSSTQASIEIDSLYEGIDFYTSITRARFEELNADLFRGTLDPVEKALRDAKLDKSQIHDIVLVGGSTRIPKIQKLLQDFFNGKELNKSINPDEAVAYGAAVQAAILSGDKSENVQDLLLLDVTPLSLGIETAGGVMTVLIKRNTTIPTKQTQTFTTYSDNQPGVLIQVYEGERAMTKDNNLLGKFELTGIPPAPRGVPQIEVTFDIDANGILNVSAVDKSTGKENKITITNDKGRLSKEDIERMVQEAEKYKAEDEKQRDKVSSKNSLESYAFNMKATVEDEKLQGKISDDDKQKILDKCNEIINWLDKNQTAEKEEFEHQQKELEKVCNPIITKLYQSAGGMPGGMPGGFPGGGAPPSGGASSGPTIEEVD</sequence>
<keyword evidence="11" id="KW-0393">Immunoglobulin domain</keyword>
<dbReference type="SUPFAM" id="SSF100934">
    <property type="entry name" value="Heat shock protein 70kD (HSP70), C-terminal subdomain"/>
    <property type="match status" value="1"/>
</dbReference>
<dbReference type="InterPro" id="IPR029048">
    <property type="entry name" value="HSP70_C_sf"/>
</dbReference>
<evidence type="ECO:0000256" key="2">
    <source>
        <dbReference type="ARBA" id="ARBA00007381"/>
    </source>
</evidence>
<dbReference type="EMBL" id="QRBI01000231">
    <property type="protein sequence ID" value="RMB92035.1"/>
    <property type="molecule type" value="Genomic_DNA"/>
</dbReference>
<dbReference type="NCBIfam" id="NF001413">
    <property type="entry name" value="PRK00290.1"/>
    <property type="match status" value="1"/>
</dbReference>
<evidence type="ECO:0000256" key="1">
    <source>
        <dbReference type="ARBA" id="ARBA00004479"/>
    </source>
</evidence>
<dbReference type="Gene3D" id="1.20.1270.10">
    <property type="match status" value="1"/>
</dbReference>
<dbReference type="SUPFAM" id="SSF100920">
    <property type="entry name" value="Heat shock protein 70kD (HSP70), peptide-binding domain"/>
    <property type="match status" value="1"/>
</dbReference>
<evidence type="ECO:0000313" key="16">
    <source>
        <dbReference type="Proteomes" id="UP000269221"/>
    </source>
</evidence>
<dbReference type="Pfam" id="PF07686">
    <property type="entry name" value="V-set"/>
    <property type="match status" value="1"/>
</dbReference>
<evidence type="ECO:0000313" key="15">
    <source>
        <dbReference type="EMBL" id="RMB92035.1"/>
    </source>
</evidence>
<dbReference type="Gene3D" id="2.60.40.10">
    <property type="entry name" value="Immunoglobulins"/>
    <property type="match status" value="2"/>
</dbReference>
<keyword evidence="9 13" id="KW-0472">Membrane</keyword>
<evidence type="ECO:0000256" key="4">
    <source>
        <dbReference type="ARBA" id="ARBA00022729"/>
    </source>
</evidence>
<dbReference type="InterPro" id="IPR043129">
    <property type="entry name" value="ATPase_NBD"/>
</dbReference>
<evidence type="ECO:0000256" key="10">
    <source>
        <dbReference type="ARBA" id="ARBA00023157"/>
    </source>
</evidence>
<dbReference type="SMART" id="SM00409">
    <property type="entry name" value="IG"/>
    <property type="match status" value="2"/>
</dbReference>
<dbReference type="CDD" id="cd10233">
    <property type="entry name" value="ASKHA_NBD_HSP70_HSPA1"/>
    <property type="match status" value="1"/>
</dbReference>
<dbReference type="FunFam" id="3.30.420.40:FF:000172">
    <property type="entry name" value="Heat shock 70 kDa protein"/>
    <property type="match status" value="1"/>
</dbReference>